<dbReference type="Gene3D" id="1.25.40.10">
    <property type="entry name" value="Tetratricopeptide repeat domain"/>
    <property type="match status" value="1"/>
</dbReference>
<feature type="domain" description="HTH cro/C1-type" evidence="1">
    <location>
        <begin position="9"/>
        <end position="62"/>
    </location>
</feature>
<dbReference type="CDD" id="cd00093">
    <property type="entry name" value="HTH_XRE"/>
    <property type="match status" value="1"/>
</dbReference>
<dbReference type="PROSITE" id="PS50943">
    <property type="entry name" value="HTH_CROC1"/>
    <property type="match status" value="1"/>
</dbReference>
<reference evidence="2" key="1">
    <citation type="journal article" date="2021" name="PeerJ">
        <title>Extensive microbial diversity within the chicken gut microbiome revealed by metagenomics and culture.</title>
        <authorList>
            <person name="Gilroy R."/>
            <person name="Ravi A."/>
            <person name="Getino M."/>
            <person name="Pursley I."/>
            <person name="Horton D.L."/>
            <person name="Alikhan N.F."/>
            <person name="Baker D."/>
            <person name="Gharbi K."/>
            <person name="Hall N."/>
            <person name="Watson M."/>
            <person name="Adriaenssens E.M."/>
            <person name="Foster-Nyarko E."/>
            <person name="Jarju S."/>
            <person name="Secka A."/>
            <person name="Antonio M."/>
            <person name="Oren A."/>
            <person name="Chaudhuri R.R."/>
            <person name="La Ragione R."/>
            <person name="Hildebrand F."/>
            <person name="Pallen M.J."/>
        </authorList>
    </citation>
    <scope>NUCLEOTIDE SEQUENCE</scope>
    <source>
        <strain evidence="2">CHK173-2145</strain>
    </source>
</reference>
<comment type="caution">
    <text evidence="2">The sequence shown here is derived from an EMBL/GenBank/DDBJ whole genome shotgun (WGS) entry which is preliminary data.</text>
</comment>
<dbReference type="InterPro" id="IPR011990">
    <property type="entry name" value="TPR-like_helical_dom_sf"/>
</dbReference>
<dbReference type="Proteomes" id="UP000721920">
    <property type="component" value="Unassembled WGS sequence"/>
</dbReference>
<accession>A0A921JVW1</accession>
<proteinExistence type="predicted"/>
<dbReference type="NCBIfam" id="TIGR01716">
    <property type="entry name" value="RGG_Cterm"/>
    <property type="match status" value="1"/>
</dbReference>
<dbReference type="PANTHER" id="PTHR37038">
    <property type="entry name" value="TRANSCRIPTIONAL REGULATOR-RELATED"/>
    <property type="match status" value="1"/>
</dbReference>
<dbReference type="SMART" id="SM00530">
    <property type="entry name" value="HTH_XRE"/>
    <property type="match status" value="1"/>
</dbReference>
<sequence>MQPLLGKFIRSCRKSKNMTLKQAGGDNVSSSMLSRFESGSSDISTGYFLGLLQNLNLTLADVDCWLRRIHYPLISNQRQAFYQAKKSNDHYALVKFYNQYCNSIDITWQYYGVIAHLFLQKYDKRTLDYSEMNRVIDYLASVEIWSEYEFYLFMDSLMLLPENTINFLVMGAYEYVTRTENNGVYELSVGLIRYYLGHQKPAKALNQVQQMQERLIAAENADISLNLCLYKGISLIVLGEVAEGKLYVTRALSIAKVLKMHDTLQSFYKTLNIYLPSDKEWLKAI</sequence>
<dbReference type="InterPro" id="IPR010057">
    <property type="entry name" value="Transcription_activator_Rgg_C"/>
</dbReference>
<dbReference type="GO" id="GO:0003677">
    <property type="term" value="F:DNA binding"/>
    <property type="evidence" value="ECO:0007669"/>
    <property type="project" value="InterPro"/>
</dbReference>
<evidence type="ECO:0000259" key="1">
    <source>
        <dbReference type="PROSITE" id="PS50943"/>
    </source>
</evidence>
<organism evidence="2 3">
    <name type="scientific">Levilactobacillus hammesii</name>
    <dbReference type="NCBI Taxonomy" id="267633"/>
    <lineage>
        <taxon>Bacteria</taxon>
        <taxon>Bacillati</taxon>
        <taxon>Bacillota</taxon>
        <taxon>Bacilli</taxon>
        <taxon>Lactobacillales</taxon>
        <taxon>Lactobacillaceae</taxon>
        <taxon>Levilactobacillus</taxon>
    </lineage>
</organism>
<dbReference type="InterPro" id="IPR010982">
    <property type="entry name" value="Lambda_DNA-bd_dom_sf"/>
</dbReference>
<dbReference type="SUPFAM" id="SSF47413">
    <property type="entry name" value="lambda repressor-like DNA-binding domains"/>
    <property type="match status" value="1"/>
</dbReference>
<dbReference type="AlphaFoldDB" id="A0A921JVW1"/>
<evidence type="ECO:0000313" key="3">
    <source>
        <dbReference type="Proteomes" id="UP000721920"/>
    </source>
</evidence>
<name>A0A921JVW1_9LACO</name>
<dbReference type="Pfam" id="PF21259">
    <property type="entry name" value="Rgg_C"/>
    <property type="match status" value="1"/>
</dbReference>
<dbReference type="InterPro" id="IPR001387">
    <property type="entry name" value="Cro/C1-type_HTH"/>
</dbReference>
<gene>
    <name evidence="2" type="ORF">K8U88_01305</name>
</gene>
<dbReference type="InterPro" id="IPR053163">
    <property type="entry name" value="HTH-type_regulator_Rgg"/>
</dbReference>
<evidence type="ECO:0000313" key="2">
    <source>
        <dbReference type="EMBL" id="HJE86199.1"/>
    </source>
</evidence>
<reference evidence="2" key="2">
    <citation type="submission" date="2021-09" db="EMBL/GenBank/DDBJ databases">
        <authorList>
            <person name="Gilroy R."/>
        </authorList>
    </citation>
    <scope>NUCLEOTIDE SEQUENCE</scope>
    <source>
        <strain evidence="2">CHK173-2145</strain>
    </source>
</reference>
<dbReference type="EMBL" id="DYXN01000017">
    <property type="protein sequence ID" value="HJE86199.1"/>
    <property type="molecule type" value="Genomic_DNA"/>
</dbReference>
<protein>
    <recommendedName>
        <fullName evidence="1">HTH cro/C1-type domain-containing protein</fullName>
    </recommendedName>
</protein>